<evidence type="ECO:0000313" key="1">
    <source>
        <dbReference type="EMBL" id="AVW90369.1"/>
    </source>
</evidence>
<dbReference type="AlphaFoldDB" id="A0A2R4LZT9"/>
<accession>A0A2R4LZT9</accession>
<dbReference type="Proteomes" id="UP000241447">
    <property type="component" value="Chromosome"/>
</dbReference>
<sequence>MDHWRPWYKWASSHVHANHRPVDTYLGLAETTVPVNLVEASNSGFVDPFQLTALSLAQLVDTYLRHSKNFDRIVHIDVFHELANEMADIALKAERDSKRAFEALNRTDS</sequence>
<dbReference type="KEGG" id="cbak:DA792_04095"/>
<dbReference type="EMBL" id="CP028475">
    <property type="protein sequence ID" value="AVW90369.1"/>
    <property type="molecule type" value="Genomic_DNA"/>
</dbReference>
<organism evidence="1 2">
    <name type="scientific">Celeribacter baekdonensis</name>
    <dbReference type="NCBI Taxonomy" id="875171"/>
    <lineage>
        <taxon>Bacteria</taxon>
        <taxon>Pseudomonadati</taxon>
        <taxon>Pseudomonadota</taxon>
        <taxon>Alphaproteobacteria</taxon>
        <taxon>Rhodobacterales</taxon>
        <taxon>Roseobacteraceae</taxon>
        <taxon>Celeribacter</taxon>
    </lineage>
</organism>
<protein>
    <submittedName>
        <fullName evidence="1">Uncharacterized protein</fullName>
    </submittedName>
</protein>
<proteinExistence type="predicted"/>
<name>A0A2R4LZT9_9RHOB</name>
<evidence type="ECO:0000313" key="2">
    <source>
        <dbReference type="Proteomes" id="UP000241447"/>
    </source>
</evidence>
<reference evidence="1 2" key="1">
    <citation type="submission" date="2018-03" db="EMBL/GenBank/DDBJ databases">
        <title>The Complete Genome of Celeribacter baekdonensis strain LH4, a Thiosulfate-Oxidizing Alphaproteobacterium Isolated from Gulf of Mexico Continental Slope Sediments.</title>
        <authorList>
            <person name="Flood B.E."/>
            <person name="Bailey J.V."/>
            <person name="Leprich D."/>
        </authorList>
    </citation>
    <scope>NUCLEOTIDE SEQUENCE [LARGE SCALE GENOMIC DNA]</scope>
    <source>
        <strain evidence="1 2">LH4</strain>
    </source>
</reference>
<gene>
    <name evidence="1" type="ORF">DA792_04095</name>
</gene>